<dbReference type="EMBL" id="JAHUTI010053060">
    <property type="protein sequence ID" value="MED6249727.1"/>
    <property type="molecule type" value="Genomic_DNA"/>
</dbReference>
<reference evidence="1 2" key="1">
    <citation type="submission" date="2021-07" db="EMBL/GenBank/DDBJ databases">
        <authorList>
            <person name="Palmer J.M."/>
        </authorList>
    </citation>
    <scope>NUCLEOTIDE SEQUENCE [LARGE SCALE GENOMIC DNA]</scope>
    <source>
        <strain evidence="1 2">AT_MEX2019</strain>
        <tissue evidence="1">Muscle</tissue>
    </source>
</reference>
<sequence length="107" mass="12030">GESVIFQGMELKGQVTVNDSVFRNLHGAAAVDIVVKEMRSRFMRFLSQSGHIVVYSSRIFNHDAWPERQDAPLDYGRGEIQVLIQHFGLEPPVVDARSTRSLRNGSC</sequence>
<feature type="non-terminal residue" evidence="1">
    <location>
        <position position="1"/>
    </location>
</feature>
<name>A0ABU7BGT6_9TELE</name>
<protein>
    <submittedName>
        <fullName evidence="1">Uncharacterized protein</fullName>
    </submittedName>
</protein>
<evidence type="ECO:0000313" key="1">
    <source>
        <dbReference type="EMBL" id="MED6249727.1"/>
    </source>
</evidence>
<organism evidence="1 2">
    <name type="scientific">Ataeniobius toweri</name>
    <dbReference type="NCBI Taxonomy" id="208326"/>
    <lineage>
        <taxon>Eukaryota</taxon>
        <taxon>Metazoa</taxon>
        <taxon>Chordata</taxon>
        <taxon>Craniata</taxon>
        <taxon>Vertebrata</taxon>
        <taxon>Euteleostomi</taxon>
        <taxon>Actinopterygii</taxon>
        <taxon>Neopterygii</taxon>
        <taxon>Teleostei</taxon>
        <taxon>Neoteleostei</taxon>
        <taxon>Acanthomorphata</taxon>
        <taxon>Ovalentaria</taxon>
        <taxon>Atherinomorphae</taxon>
        <taxon>Cyprinodontiformes</taxon>
        <taxon>Goodeidae</taxon>
        <taxon>Ataeniobius</taxon>
    </lineage>
</organism>
<comment type="caution">
    <text evidence="1">The sequence shown here is derived from an EMBL/GenBank/DDBJ whole genome shotgun (WGS) entry which is preliminary data.</text>
</comment>
<gene>
    <name evidence="1" type="ORF">ATANTOWER_018691</name>
</gene>
<evidence type="ECO:0000313" key="2">
    <source>
        <dbReference type="Proteomes" id="UP001345963"/>
    </source>
</evidence>
<accession>A0ABU7BGT6</accession>
<keyword evidence="2" id="KW-1185">Reference proteome</keyword>
<proteinExistence type="predicted"/>
<dbReference type="Proteomes" id="UP001345963">
    <property type="component" value="Unassembled WGS sequence"/>
</dbReference>